<organism evidence="1">
    <name type="scientific">marine metagenome</name>
    <dbReference type="NCBI Taxonomy" id="408172"/>
    <lineage>
        <taxon>unclassified sequences</taxon>
        <taxon>metagenomes</taxon>
        <taxon>ecological metagenomes</taxon>
    </lineage>
</organism>
<dbReference type="SUPFAM" id="SSF51658">
    <property type="entry name" value="Xylose isomerase-like"/>
    <property type="match status" value="1"/>
</dbReference>
<feature type="non-terminal residue" evidence="1">
    <location>
        <position position="143"/>
    </location>
</feature>
<dbReference type="Gene3D" id="3.20.20.150">
    <property type="entry name" value="Divalent-metal-dependent TIM barrel enzymes"/>
    <property type="match status" value="1"/>
</dbReference>
<accession>A0A382T408</accession>
<reference evidence="1" key="1">
    <citation type="submission" date="2018-05" db="EMBL/GenBank/DDBJ databases">
        <authorList>
            <person name="Lanie J.A."/>
            <person name="Ng W.-L."/>
            <person name="Kazmierczak K.M."/>
            <person name="Andrzejewski T.M."/>
            <person name="Davidsen T.M."/>
            <person name="Wayne K.J."/>
            <person name="Tettelin H."/>
            <person name="Glass J.I."/>
            <person name="Rusch D."/>
            <person name="Podicherti R."/>
            <person name="Tsui H.-C.T."/>
            <person name="Winkler M.E."/>
        </authorList>
    </citation>
    <scope>NUCLEOTIDE SEQUENCE</scope>
</reference>
<evidence type="ECO:0008006" key="2">
    <source>
        <dbReference type="Google" id="ProtNLM"/>
    </source>
</evidence>
<sequence>MQLAGSAAALGATALTAKTAKKKAGVTKGRINQSVVHWCWGERGWKETDTAEAAKDLGCKSVELIGPEHWPLLKNHGLTCAIAPNGVEGPPFIRGFNNPDYHEMVIKATKETIDACAKHRVKSVIAFNGYKWRKAEDPKSGEI</sequence>
<proteinExistence type="predicted"/>
<name>A0A382T408_9ZZZZ</name>
<dbReference type="AlphaFoldDB" id="A0A382T408"/>
<evidence type="ECO:0000313" key="1">
    <source>
        <dbReference type="EMBL" id="SVD16118.1"/>
    </source>
</evidence>
<dbReference type="InterPro" id="IPR036237">
    <property type="entry name" value="Xyl_isomerase-like_sf"/>
</dbReference>
<protein>
    <recommendedName>
        <fullName evidence="2">Xylose isomerase-like TIM barrel domain-containing protein</fullName>
    </recommendedName>
</protein>
<gene>
    <name evidence="1" type="ORF">METZ01_LOCUS368972</name>
</gene>
<dbReference type="EMBL" id="UINC01133278">
    <property type="protein sequence ID" value="SVD16118.1"/>
    <property type="molecule type" value="Genomic_DNA"/>
</dbReference>